<feature type="domain" description="ABC3 transporter permease C-terminal" evidence="7">
    <location>
        <begin position="673"/>
        <end position="782"/>
    </location>
</feature>
<sequence length="793" mass="88783">MNIRRSLRIIFRNKIYSFLNILGLAIGITSAALIFLWVESKVNFNKAIPNSRNIYVSASHYFPVSNECITSFESNSMLSKVLEDEFPEVKSCSRYSAQPVVFVPENTTDSFEEKGAYADSTLFNLIGMKFISGDASSVFEPQYSIVLSRSMARKIYNEEDPIGKGLIHEGVIYQVTGVFEDMPGNTSFQFEWLIPFRVFVEEMKKVFNVNEWGASWLQTYVELEPGVDLEQLNEKLKGLAFRKAGPACESIQIFLYPLNKMLLYGQFKDGIETGGGYIKTVSLFFLIGVLILLIACINFMNLSTARSQKRALEVGVRKTFGTKRKHLIRQFLVESGLITSIALLLSVGLIWLSLPWFNEFIGVQLSFSLLDPTIVTGLVAIGLFCTFLAGSYPALYLSSFNPLTTLKMQKVSKGGSAAWIRQGLVIFQFTMAFILICSTFVIYLQIQLVQKRDIGIKKENLVSFPATEELCNASSAVRNELINTGVVENCGFSASPILKSSMRTNPWYWNGKDPEDDAYISFNFVSEGLIDAAGIKLLDGTDIDPAKKNNKGGAGILINETLAKRMGREGRVGGQIGQSPDHKWEIVGIMKDFVFDDFYTLEPASALFFYDPQRTYILFVRLKPDIDTYEAIGRVQTVLRSFTPYHAFEPIFMTDRFDDLFEDEHLVEKLSALFAMLAIFISCLGLLGLSAFSAEQRTKEIGVRKVLGAKIIDILFLLGKAYMVLLLISFVIGIPVSLYAANHYLKDYAYRITLGWDIFAGVALLITLIALLTVSFQSLRAALNNPVKSIKTE</sequence>
<feature type="transmembrane region" description="Helical" evidence="6">
    <location>
        <begin position="374"/>
        <end position="397"/>
    </location>
</feature>
<dbReference type="Pfam" id="PF12704">
    <property type="entry name" value="MacB_PCD"/>
    <property type="match status" value="1"/>
</dbReference>
<organism evidence="9 10">
    <name type="scientific">Parabacteroides goldsteinii DSM 19448 = WAL 12034</name>
    <dbReference type="NCBI Taxonomy" id="927665"/>
    <lineage>
        <taxon>Bacteria</taxon>
        <taxon>Pseudomonadati</taxon>
        <taxon>Bacteroidota</taxon>
        <taxon>Bacteroidia</taxon>
        <taxon>Bacteroidales</taxon>
        <taxon>Tannerellaceae</taxon>
        <taxon>Parabacteroides</taxon>
    </lineage>
</organism>
<evidence type="ECO:0000256" key="2">
    <source>
        <dbReference type="ARBA" id="ARBA00022475"/>
    </source>
</evidence>
<evidence type="ECO:0000313" key="10">
    <source>
        <dbReference type="Proteomes" id="UP000033047"/>
    </source>
</evidence>
<dbReference type="InterPro" id="IPR003838">
    <property type="entry name" value="ABC3_permease_C"/>
</dbReference>
<feature type="transmembrane region" description="Helical" evidence="6">
    <location>
        <begin position="331"/>
        <end position="354"/>
    </location>
</feature>
<dbReference type="GO" id="GO:0005886">
    <property type="term" value="C:plasma membrane"/>
    <property type="evidence" value="ECO:0007669"/>
    <property type="project" value="UniProtKB-SubCell"/>
</dbReference>
<dbReference type="STRING" id="927665.HMPREF1535_02802"/>
<dbReference type="PANTHER" id="PTHR30572">
    <property type="entry name" value="MEMBRANE COMPONENT OF TRANSPORTER-RELATED"/>
    <property type="match status" value="1"/>
</dbReference>
<feature type="transmembrane region" description="Helical" evidence="6">
    <location>
        <begin position="670"/>
        <end position="693"/>
    </location>
</feature>
<keyword evidence="3 6" id="KW-0812">Transmembrane</keyword>
<dbReference type="HOGENOM" id="CLU_008713_1_0_10"/>
<comment type="subcellular location">
    <subcellularLocation>
        <location evidence="1">Cell membrane</location>
        <topology evidence="1">Multi-pass membrane protein</topology>
    </subcellularLocation>
</comment>
<keyword evidence="2" id="KW-1003">Cell membrane</keyword>
<keyword evidence="4 6" id="KW-1133">Transmembrane helix</keyword>
<dbReference type="EMBL" id="AQHV01000013">
    <property type="protein sequence ID" value="KKB54680.1"/>
    <property type="molecule type" value="Genomic_DNA"/>
</dbReference>
<feature type="transmembrane region" description="Helical" evidence="6">
    <location>
        <begin position="281"/>
        <end position="300"/>
    </location>
</feature>
<dbReference type="Pfam" id="PF02687">
    <property type="entry name" value="FtsX"/>
    <property type="match status" value="2"/>
</dbReference>
<protein>
    <recommendedName>
        <fullName evidence="11">ABC3 transporter permease protein domain-containing protein</fullName>
    </recommendedName>
</protein>
<keyword evidence="5 6" id="KW-0472">Membrane</keyword>
<dbReference type="InterPro" id="IPR025857">
    <property type="entry name" value="MacB_PCD"/>
</dbReference>
<comment type="caution">
    <text evidence="9">The sequence shown here is derived from an EMBL/GenBank/DDBJ whole genome shotgun (WGS) entry which is preliminary data.</text>
</comment>
<feature type="domain" description="ABC3 transporter permease C-terminal" evidence="7">
    <location>
        <begin position="286"/>
        <end position="402"/>
    </location>
</feature>
<feature type="domain" description="MacB-like periplasmic core" evidence="8">
    <location>
        <begin position="17"/>
        <end position="237"/>
    </location>
</feature>
<evidence type="ECO:0000256" key="1">
    <source>
        <dbReference type="ARBA" id="ARBA00004651"/>
    </source>
</evidence>
<dbReference type="AlphaFoldDB" id="A0A0F5JAZ1"/>
<evidence type="ECO:0000256" key="4">
    <source>
        <dbReference type="ARBA" id="ARBA00022989"/>
    </source>
</evidence>
<evidence type="ECO:0000259" key="8">
    <source>
        <dbReference type="Pfam" id="PF12704"/>
    </source>
</evidence>
<gene>
    <name evidence="9" type="ORF">HMPREF1535_02802</name>
</gene>
<accession>A0A0F5JAZ1</accession>
<evidence type="ECO:0000313" key="9">
    <source>
        <dbReference type="EMBL" id="KKB54680.1"/>
    </source>
</evidence>
<reference evidence="9 10" key="1">
    <citation type="submission" date="2013-04" db="EMBL/GenBank/DDBJ databases">
        <title>The Genome Sequence of Parabacteroides goldsteinii DSM 19448.</title>
        <authorList>
            <consortium name="The Broad Institute Genomics Platform"/>
            <person name="Earl A."/>
            <person name="Ward D."/>
            <person name="Feldgarden M."/>
            <person name="Gevers D."/>
            <person name="Martens E."/>
            <person name="Sakamoto M."/>
            <person name="Benno Y."/>
            <person name="Song Y."/>
            <person name="Liu C."/>
            <person name="Lee J."/>
            <person name="Bolanos M."/>
            <person name="Vaisanen M.L."/>
            <person name="Finegold S.M."/>
            <person name="Walker B."/>
            <person name="Young S."/>
            <person name="Zeng Q."/>
            <person name="Gargeya S."/>
            <person name="Fitzgerald M."/>
            <person name="Haas B."/>
            <person name="Abouelleil A."/>
            <person name="Allen A.W."/>
            <person name="Alvarado L."/>
            <person name="Arachchi H.M."/>
            <person name="Berlin A.M."/>
            <person name="Chapman S.B."/>
            <person name="Gainer-Dewar J."/>
            <person name="Goldberg J."/>
            <person name="Griggs A."/>
            <person name="Gujja S."/>
            <person name="Hansen M."/>
            <person name="Howarth C."/>
            <person name="Imamovic A."/>
            <person name="Ireland A."/>
            <person name="Larimer J."/>
            <person name="McCowan C."/>
            <person name="Murphy C."/>
            <person name="Pearson M."/>
            <person name="Poon T.W."/>
            <person name="Priest M."/>
            <person name="Roberts A."/>
            <person name="Saif S."/>
            <person name="Shea T."/>
            <person name="Sisk P."/>
            <person name="Sykes S."/>
            <person name="Wortman J."/>
            <person name="Nusbaum C."/>
            <person name="Birren B."/>
        </authorList>
    </citation>
    <scope>NUCLEOTIDE SEQUENCE [LARGE SCALE GENOMIC DNA]</scope>
    <source>
        <strain evidence="9 10">DSM 19448</strain>
    </source>
</reference>
<evidence type="ECO:0000256" key="3">
    <source>
        <dbReference type="ARBA" id="ARBA00022692"/>
    </source>
</evidence>
<dbReference type="GO" id="GO:0022857">
    <property type="term" value="F:transmembrane transporter activity"/>
    <property type="evidence" value="ECO:0007669"/>
    <property type="project" value="TreeGrafter"/>
</dbReference>
<evidence type="ECO:0000256" key="5">
    <source>
        <dbReference type="ARBA" id="ARBA00023136"/>
    </source>
</evidence>
<dbReference type="RefSeq" id="WP_046146596.1">
    <property type="nucleotide sequence ID" value="NZ_KQ033913.1"/>
</dbReference>
<evidence type="ECO:0000256" key="6">
    <source>
        <dbReference type="SAM" id="Phobius"/>
    </source>
</evidence>
<feature type="transmembrane region" description="Helical" evidence="6">
    <location>
        <begin position="714"/>
        <end position="738"/>
    </location>
</feature>
<name>A0A0F5JAZ1_9BACT</name>
<dbReference type="PANTHER" id="PTHR30572:SF18">
    <property type="entry name" value="ABC-TYPE MACROLIDE FAMILY EXPORT SYSTEM PERMEASE COMPONENT 2"/>
    <property type="match status" value="1"/>
</dbReference>
<feature type="transmembrane region" description="Helical" evidence="6">
    <location>
        <begin position="758"/>
        <end position="779"/>
    </location>
</feature>
<feature type="transmembrane region" description="Helical" evidence="6">
    <location>
        <begin position="418"/>
        <end position="444"/>
    </location>
</feature>
<proteinExistence type="predicted"/>
<evidence type="ECO:0008006" key="11">
    <source>
        <dbReference type="Google" id="ProtNLM"/>
    </source>
</evidence>
<evidence type="ECO:0000259" key="7">
    <source>
        <dbReference type="Pfam" id="PF02687"/>
    </source>
</evidence>
<dbReference type="PATRIC" id="fig|927665.4.peg.2878"/>
<dbReference type="Proteomes" id="UP000033047">
    <property type="component" value="Unassembled WGS sequence"/>
</dbReference>
<feature type="transmembrane region" description="Helical" evidence="6">
    <location>
        <begin position="15"/>
        <end position="38"/>
    </location>
</feature>
<dbReference type="InterPro" id="IPR050250">
    <property type="entry name" value="Macrolide_Exporter_MacB"/>
</dbReference>